<organism evidence="2 3">
    <name type="scientific">Petrolisthes cinctipes</name>
    <name type="common">Flat porcelain crab</name>
    <dbReference type="NCBI Taxonomy" id="88211"/>
    <lineage>
        <taxon>Eukaryota</taxon>
        <taxon>Metazoa</taxon>
        <taxon>Ecdysozoa</taxon>
        <taxon>Arthropoda</taxon>
        <taxon>Crustacea</taxon>
        <taxon>Multicrustacea</taxon>
        <taxon>Malacostraca</taxon>
        <taxon>Eumalacostraca</taxon>
        <taxon>Eucarida</taxon>
        <taxon>Decapoda</taxon>
        <taxon>Pleocyemata</taxon>
        <taxon>Anomura</taxon>
        <taxon>Galatheoidea</taxon>
        <taxon>Porcellanidae</taxon>
        <taxon>Petrolisthes</taxon>
    </lineage>
</organism>
<sequence>MKGKGEDEREREGGENGEDEREREGGWRRRRGDMGRMKGGRRGREGKDERERWGWEGIRGGGEEDQLVRMKGKRGGWETEEDMMGIKEKGRTEGGRRGKREKLRNEWME</sequence>
<feature type="compositionally biased region" description="Basic and acidic residues" evidence="1">
    <location>
        <begin position="84"/>
        <end position="96"/>
    </location>
</feature>
<gene>
    <name evidence="2" type="ORF">Pcinc_023539</name>
</gene>
<evidence type="ECO:0000313" key="2">
    <source>
        <dbReference type="EMBL" id="KAK3871306.1"/>
    </source>
</evidence>
<evidence type="ECO:0000313" key="3">
    <source>
        <dbReference type="Proteomes" id="UP001286313"/>
    </source>
</evidence>
<proteinExistence type="predicted"/>
<dbReference type="Proteomes" id="UP001286313">
    <property type="component" value="Unassembled WGS sequence"/>
</dbReference>
<comment type="caution">
    <text evidence="2">The sequence shown here is derived from an EMBL/GenBank/DDBJ whole genome shotgun (WGS) entry which is preliminary data.</text>
</comment>
<evidence type="ECO:0000256" key="1">
    <source>
        <dbReference type="SAM" id="MobiDB-lite"/>
    </source>
</evidence>
<accession>A0AAE1FCS0</accession>
<protein>
    <submittedName>
        <fullName evidence="2">Uncharacterized protein</fullName>
    </submittedName>
</protein>
<feature type="compositionally biased region" description="Basic and acidic residues" evidence="1">
    <location>
        <begin position="1"/>
        <end position="54"/>
    </location>
</feature>
<reference evidence="2" key="1">
    <citation type="submission" date="2023-10" db="EMBL/GenBank/DDBJ databases">
        <title>Genome assemblies of two species of porcelain crab, Petrolisthes cinctipes and Petrolisthes manimaculis (Anomura: Porcellanidae).</title>
        <authorList>
            <person name="Angst P."/>
        </authorList>
    </citation>
    <scope>NUCLEOTIDE SEQUENCE</scope>
    <source>
        <strain evidence="2">PB745_01</strain>
        <tissue evidence="2">Gill</tissue>
    </source>
</reference>
<name>A0AAE1FCS0_PETCI</name>
<dbReference type="AlphaFoldDB" id="A0AAE1FCS0"/>
<feature type="region of interest" description="Disordered" evidence="1">
    <location>
        <begin position="1"/>
        <end position="109"/>
    </location>
</feature>
<keyword evidence="3" id="KW-1185">Reference proteome</keyword>
<dbReference type="EMBL" id="JAWQEG010002533">
    <property type="protein sequence ID" value="KAK3871306.1"/>
    <property type="molecule type" value="Genomic_DNA"/>
</dbReference>